<proteinExistence type="predicted"/>
<organism evidence="1 2">
    <name type="scientific">Inconstantimicrobium mannanitabidum</name>
    <dbReference type="NCBI Taxonomy" id="1604901"/>
    <lineage>
        <taxon>Bacteria</taxon>
        <taxon>Bacillati</taxon>
        <taxon>Bacillota</taxon>
        <taxon>Clostridia</taxon>
        <taxon>Eubacteriales</taxon>
        <taxon>Clostridiaceae</taxon>
        <taxon>Inconstantimicrobium</taxon>
    </lineage>
</organism>
<sequence>MMIDYIEILKFSLKRAGRIISICSFLYCGSYQLDNNMIYFKIEVLFTMKLNLGIFHMPYCKYIKKDADNI</sequence>
<keyword evidence="2" id="KW-1185">Reference proteome</keyword>
<accession>A0ACB5R788</accession>
<protein>
    <submittedName>
        <fullName evidence="1">Uncharacterized protein</fullName>
    </submittedName>
</protein>
<name>A0ACB5R788_9CLOT</name>
<gene>
    <name evidence="1" type="ORF">rsdtw13_01370</name>
</gene>
<dbReference type="EMBL" id="BROD01000001">
    <property type="protein sequence ID" value="GKX64879.1"/>
    <property type="molecule type" value="Genomic_DNA"/>
</dbReference>
<evidence type="ECO:0000313" key="2">
    <source>
        <dbReference type="Proteomes" id="UP001058074"/>
    </source>
</evidence>
<dbReference type="Proteomes" id="UP001058074">
    <property type="component" value="Unassembled WGS sequence"/>
</dbReference>
<reference evidence="1" key="1">
    <citation type="journal article" date="2025" name="Int. J. Syst. Evol. Microbiol.">
        <title>Inconstantimicrobium mannanitabidum sp. nov., a novel member of the family Clostridiaceae isolated from anoxic soil under the treatment of reductive soil disinfestation.</title>
        <authorList>
            <person name="Ueki A."/>
            <person name="Tonouchi A."/>
            <person name="Honma S."/>
            <person name="Kaku N."/>
            <person name="Ueki K."/>
        </authorList>
    </citation>
    <scope>NUCLEOTIDE SEQUENCE</scope>
    <source>
        <strain evidence="1">TW13</strain>
    </source>
</reference>
<evidence type="ECO:0000313" key="1">
    <source>
        <dbReference type="EMBL" id="GKX64879.1"/>
    </source>
</evidence>
<comment type="caution">
    <text evidence="1">The sequence shown here is derived from an EMBL/GenBank/DDBJ whole genome shotgun (WGS) entry which is preliminary data.</text>
</comment>